<proteinExistence type="predicted"/>
<keyword evidence="4 8" id="KW-0812">Transmembrane</keyword>
<dbReference type="Gramene" id="Bra010691.1">
    <property type="protein sequence ID" value="Bra010691.1-P"/>
    <property type="gene ID" value="Bra010691"/>
</dbReference>
<evidence type="ECO:0000256" key="5">
    <source>
        <dbReference type="ARBA" id="ARBA00022989"/>
    </source>
</evidence>
<keyword evidence="5 8" id="KW-1133">Transmembrane helix</keyword>
<feature type="transmembrane region" description="Helical" evidence="8">
    <location>
        <begin position="223"/>
        <end position="242"/>
    </location>
</feature>
<sequence length="287" mass="31613">MREELGERKRINEGMRRRLGLGGEGAICLEHGIVRHHCQEKLGIGLQDGSNGLCSWDTVEFVIQMGMSCLASSSINCDLYINNGKAIREATICFMMDPQIWKESLLCSVFLRDLTGSIDMIDTLIATLCSFDINMKGPDGIQGPIYVGTGCVFRRQALHVFVASAVLKDGAVPRKRKPCVFVERSHSSLPKVLAGVNANLTVTSKAADDGAFSELYISKWTTLLIPPTILQIINIVGVIVGISDAISNGYDSWGPLFGRLFFALWSLFICPFVHLYPLLKGVAWEER</sequence>
<feature type="transmembrane region" description="Helical" evidence="8">
    <location>
        <begin position="262"/>
        <end position="279"/>
    </location>
</feature>
<keyword evidence="7" id="KW-0961">Cell wall biogenesis/degradation</keyword>
<dbReference type="EnsemblPlants" id="Bra010691.1">
    <property type="protein sequence ID" value="Bra010691.1-P"/>
    <property type="gene ID" value="Bra010691"/>
</dbReference>
<reference evidence="9 10" key="2">
    <citation type="journal article" date="2018" name="Hortic Res">
        <title>Improved Brassica rapa reference genome by single-molecule sequencing and chromosome conformation capture technologies.</title>
        <authorList>
            <person name="Zhang L."/>
            <person name="Cai X."/>
            <person name="Wu J."/>
            <person name="Liu M."/>
            <person name="Grob S."/>
            <person name="Cheng F."/>
            <person name="Liang J."/>
            <person name="Cai C."/>
            <person name="Liu Z."/>
            <person name="Liu B."/>
            <person name="Wang F."/>
            <person name="Li S."/>
            <person name="Liu F."/>
            <person name="Li X."/>
            <person name="Cheng L."/>
            <person name="Yang W."/>
            <person name="Li M.H."/>
            <person name="Grossniklaus U."/>
            <person name="Zheng H."/>
            <person name="Wang X."/>
        </authorList>
    </citation>
    <scope>NUCLEOTIDE SEQUENCE [LARGE SCALE GENOMIC DNA]</scope>
    <source>
        <strain evidence="9 10">cv. Chiifu-401-42</strain>
    </source>
</reference>
<protein>
    <submittedName>
        <fullName evidence="9">Uncharacterized protein</fullName>
    </submittedName>
</protein>
<evidence type="ECO:0000313" key="9">
    <source>
        <dbReference type="EnsemblPlants" id="Bra010691.1-P"/>
    </source>
</evidence>
<evidence type="ECO:0000256" key="1">
    <source>
        <dbReference type="ARBA" id="ARBA00004308"/>
    </source>
</evidence>
<keyword evidence="10" id="KW-1185">Reference proteome</keyword>
<dbReference type="STRING" id="51351.M4D2J1"/>
<organism evidence="9 10">
    <name type="scientific">Brassica campestris</name>
    <name type="common">Field mustard</name>
    <dbReference type="NCBI Taxonomy" id="3711"/>
    <lineage>
        <taxon>Eukaryota</taxon>
        <taxon>Viridiplantae</taxon>
        <taxon>Streptophyta</taxon>
        <taxon>Embryophyta</taxon>
        <taxon>Tracheophyta</taxon>
        <taxon>Spermatophyta</taxon>
        <taxon>Magnoliopsida</taxon>
        <taxon>eudicotyledons</taxon>
        <taxon>Gunneridae</taxon>
        <taxon>Pentapetalae</taxon>
        <taxon>rosids</taxon>
        <taxon>malvids</taxon>
        <taxon>Brassicales</taxon>
        <taxon>Brassicaceae</taxon>
        <taxon>Brassiceae</taxon>
        <taxon>Brassica</taxon>
    </lineage>
</organism>
<dbReference type="InParanoid" id="M4D2J1"/>
<comment type="subcellular location">
    <subcellularLocation>
        <location evidence="1">Endomembrane system</location>
    </subcellularLocation>
</comment>
<dbReference type="GO" id="GO:0016760">
    <property type="term" value="F:cellulose synthase (UDP-forming) activity"/>
    <property type="evidence" value="ECO:0007669"/>
    <property type="project" value="InterPro"/>
</dbReference>
<evidence type="ECO:0000313" key="10">
    <source>
        <dbReference type="Proteomes" id="UP000011750"/>
    </source>
</evidence>
<reference evidence="9 10" key="1">
    <citation type="journal article" date="2011" name="Nat. Genet.">
        <title>The genome of the mesopolyploid crop species Brassica rapa.</title>
        <authorList>
            <consortium name="Brassica rapa Genome Sequencing Project Consortium"/>
            <person name="Wang X."/>
            <person name="Wang H."/>
            <person name="Wang J."/>
            <person name="Sun R."/>
            <person name="Wu J."/>
            <person name="Liu S."/>
            <person name="Bai Y."/>
            <person name="Mun J.H."/>
            <person name="Bancroft I."/>
            <person name="Cheng F."/>
            <person name="Huang S."/>
            <person name="Li X."/>
            <person name="Hua W."/>
            <person name="Wang J."/>
            <person name="Wang X."/>
            <person name="Freeling M."/>
            <person name="Pires J.C."/>
            <person name="Paterson A.H."/>
            <person name="Chalhoub B."/>
            <person name="Wang B."/>
            <person name="Hayward A."/>
            <person name="Sharpe A.G."/>
            <person name="Park B.S."/>
            <person name="Weisshaar B."/>
            <person name="Liu B."/>
            <person name="Li B."/>
            <person name="Liu B."/>
            <person name="Tong C."/>
            <person name="Song C."/>
            <person name="Duran C."/>
            <person name="Peng C."/>
            <person name="Geng C."/>
            <person name="Koh C."/>
            <person name="Lin C."/>
            <person name="Edwards D."/>
            <person name="Mu D."/>
            <person name="Shen D."/>
            <person name="Soumpourou E."/>
            <person name="Li F."/>
            <person name="Fraser F."/>
            <person name="Conant G."/>
            <person name="Lassalle G."/>
            <person name="King G.J."/>
            <person name="Bonnema G."/>
            <person name="Tang H."/>
            <person name="Wang H."/>
            <person name="Belcram H."/>
            <person name="Zhou H."/>
            <person name="Hirakawa H."/>
            <person name="Abe H."/>
            <person name="Guo H."/>
            <person name="Wang H."/>
            <person name="Jin H."/>
            <person name="Parkin I.A."/>
            <person name="Batley J."/>
            <person name="Kim J.S."/>
            <person name="Just J."/>
            <person name="Li J."/>
            <person name="Xu J."/>
            <person name="Deng J."/>
            <person name="Kim J.A."/>
            <person name="Li J."/>
            <person name="Yu J."/>
            <person name="Meng J."/>
            <person name="Wang J."/>
            <person name="Min J."/>
            <person name="Poulain J."/>
            <person name="Wang J."/>
            <person name="Hatakeyama K."/>
            <person name="Wu K."/>
            <person name="Wang L."/>
            <person name="Fang L."/>
            <person name="Trick M."/>
            <person name="Links M.G."/>
            <person name="Zhao M."/>
            <person name="Jin M."/>
            <person name="Ramchiary N."/>
            <person name="Drou N."/>
            <person name="Berkman P.J."/>
            <person name="Cai Q."/>
            <person name="Huang Q."/>
            <person name="Li R."/>
            <person name="Tabata S."/>
            <person name="Cheng S."/>
            <person name="Zhang S."/>
            <person name="Zhang S."/>
            <person name="Huang S."/>
            <person name="Sato S."/>
            <person name="Sun S."/>
            <person name="Kwon S.J."/>
            <person name="Choi S.R."/>
            <person name="Lee T.H."/>
            <person name="Fan W."/>
            <person name="Zhao X."/>
            <person name="Tan X."/>
            <person name="Xu X."/>
            <person name="Wang Y."/>
            <person name="Qiu Y."/>
            <person name="Yin Y."/>
            <person name="Li Y."/>
            <person name="Du Y."/>
            <person name="Liao Y."/>
            <person name="Lim Y."/>
            <person name="Narusaka Y."/>
            <person name="Wang Y."/>
            <person name="Wang Z."/>
            <person name="Li Z."/>
            <person name="Wang Z."/>
            <person name="Xiong Z."/>
            <person name="Zhang Z."/>
        </authorList>
    </citation>
    <scope>NUCLEOTIDE SEQUENCE [LARGE SCALE GENOMIC DNA]</scope>
    <source>
        <strain evidence="9 10">cv. Chiifu-401-42</strain>
    </source>
</reference>
<keyword evidence="2" id="KW-0328">Glycosyltransferase</keyword>
<reference evidence="9" key="3">
    <citation type="submission" date="2023-03" db="UniProtKB">
        <authorList>
            <consortium name="EnsemblPlants"/>
        </authorList>
    </citation>
    <scope>IDENTIFICATION</scope>
    <source>
        <strain evidence="9">cv. Chiifu-401-42</strain>
    </source>
</reference>
<dbReference type="Proteomes" id="UP000011750">
    <property type="component" value="Chromosome A08"/>
</dbReference>
<evidence type="ECO:0000256" key="7">
    <source>
        <dbReference type="ARBA" id="ARBA00023316"/>
    </source>
</evidence>
<dbReference type="HOGENOM" id="CLU_970950_0_0_1"/>
<evidence type="ECO:0000256" key="6">
    <source>
        <dbReference type="ARBA" id="ARBA00023136"/>
    </source>
</evidence>
<keyword evidence="3" id="KW-0808">Transferase</keyword>
<keyword evidence="6 8" id="KW-0472">Membrane</keyword>
<evidence type="ECO:0000256" key="3">
    <source>
        <dbReference type="ARBA" id="ARBA00022679"/>
    </source>
</evidence>
<dbReference type="GO" id="GO:0071555">
    <property type="term" value="P:cell wall organization"/>
    <property type="evidence" value="ECO:0007669"/>
    <property type="project" value="UniProtKB-KW"/>
</dbReference>
<dbReference type="OMA" id="REATICF"/>
<dbReference type="GO" id="GO:0012505">
    <property type="term" value="C:endomembrane system"/>
    <property type="evidence" value="ECO:0007669"/>
    <property type="project" value="UniProtKB-SubCell"/>
</dbReference>
<dbReference type="GO" id="GO:0016020">
    <property type="term" value="C:membrane"/>
    <property type="evidence" value="ECO:0007669"/>
    <property type="project" value="InterPro"/>
</dbReference>
<dbReference type="PANTHER" id="PTHR13301">
    <property type="entry name" value="X-BOX TRANSCRIPTION FACTOR-RELATED"/>
    <property type="match status" value="1"/>
</dbReference>
<dbReference type="InterPro" id="IPR005150">
    <property type="entry name" value="Cellulose_synth"/>
</dbReference>
<evidence type="ECO:0000256" key="4">
    <source>
        <dbReference type="ARBA" id="ARBA00022692"/>
    </source>
</evidence>
<dbReference type="eggNOG" id="ENOG502QQGG">
    <property type="taxonomic scope" value="Eukaryota"/>
</dbReference>
<dbReference type="AlphaFoldDB" id="M4D2J1"/>
<evidence type="ECO:0000256" key="2">
    <source>
        <dbReference type="ARBA" id="ARBA00022676"/>
    </source>
</evidence>
<evidence type="ECO:0000256" key="8">
    <source>
        <dbReference type="SAM" id="Phobius"/>
    </source>
</evidence>
<name>M4D2J1_BRACM</name>
<accession>M4D2J1</accession>
<dbReference type="GO" id="GO:0030244">
    <property type="term" value="P:cellulose biosynthetic process"/>
    <property type="evidence" value="ECO:0007669"/>
    <property type="project" value="InterPro"/>
</dbReference>
<dbReference type="Pfam" id="PF03552">
    <property type="entry name" value="Cellulose_synt"/>
    <property type="match status" value="2"/>
</dbReference>